<evidence type="ECO:0000256" key="10">
    <source>
        <dbReference type="ARBA" id="ARBA00047899"/>
    </source>
</evidence>
<evidence type="ECO:0000256" key="4">
    <source>
        <dbReference type="ARBA" id="ARBA00022679"/>
    </source>
</evidence>
<dbReference type="InterPro" id="IPR011009">
    <property type="entry name" value="Kinase-like_dom_sf"/>
</dbReference>
<keyword evidence="7" id="KW-0067">ATP-binding</keyword>
<dbReference type="SMART" id="SM00220">
    <property type="entry name" value="S_TKc"/>
    <property type="match status" value="1"/>
</dbReference>
<feature type="compositionally biased region" description="Basic and acidic residues" evidence="13">
    <location>
        <begin position="320"/>
        <end position="329"/>
    </location>
</feature>
<dbReference type="PROSITE" id="PS50297">
    <property type="entry name" value="ANK_REP_REGION"/>
    <property type="match status" value="3"/>
</dbReference>
<sequence>MDPATDLIDHFKLDVVLLPDHTRHTFYRSDGRQNRRKVKVVKKWIKHHELGEGGGGTVWLEKDSNGDERAVKEISKGFCLRNRIDYKKEITAMAKLTKYPELFVELHGWFDDDTKVFLAMEYFTHGDLQNFMNSPLPERDVGIITQQLLEGLNVMHNHGFTHRDLKPQNIFVVADRPTWWVKIGDFGIAKRIMDDQTALRTEVGTRDYQAPEVFGFMDSEEELLYTNAVDLWALGCVMYRLLTLEKPFPRPSSLRLYCYSMKDFPVEPLYAKDVSEDAVEFIRQLMRVHPPERLDAETALKSHWRGLQDISSGSEPDSIAEEKAAAENPVHEGDTLPAQAIVTTLCSTDNRSGIEKDTPSGSWSPPSGSWSPFSGSWSPSGSWRELTVVRHAPQSIPVIKRQRARLQLKVPHKNRKSEVDFDQEWSLPEFEFDGLDHKDVSHENHIVSNVDTLNLVTKAGTAGICRTMSQARKKKEMAEAKKVYEDRMKDQKEPIGEDTQVEWDGLRRRKTTISSQGSLERRKTLHPPLGMSAFPDADEIENIMNRCSTPPGFTFQHITDQEEGLEKNSDLPACLNTESDTTLDEAEILTSTTAICPMCYSGGGLKRKTLPSESTATIMYCAPHIEEDYATLHQLHRLGYFLQVETTSADLSTTLDATDTLHWAAESGHLEELKYLLDRGVDPCAVDNGKHSHKRAALHYAAGSGFVNKVELLIRKGANIHALDADSWSPLHHAATGGYCRTSKALLKAGASVHSPNKYGRRLYIVRREMDMLMCLSCCLIGGRTDRPKIWQATPRS</sequence>
<dbReference type="EMBL" id="JAFEKC020000003">
    <property type="protein sequence ID" value="KAK0515644.1"/>
    <property type="molecule type" value="Genomic_DNA"/>
</dbReference>
<keyword evidence="5" id="KW-0547">Nucleotide-binding</keyword>
<dbReference type="SMART" id="SM00248">
    <property type="entry name" value="ANK"/>
    <property type="match status" value="3"/>
</dbReference>
<dbReference type="InterPro" id="IPR036770">
    <property type="entry name" value="Ankyrin_rpt-contain_sf"/>
</dbReference>
<name>A0AA39R8H4_9LECA</name>
<dbReference type="Gene3D" id="1.25.40.20">
    <property type="entry name" value="Ankyrin repeat-containing domain"/>
    <property type="match status" value="1"/>
</dbReference>
<feature type="domain" description="Protein kinase" evidence="14">
    <location>
        <begin position="44"/>
        <end position="305"/>
    </location>
</feature>
<comment type="caution">
    <text evidence="15">The sequence shown here is derived from an EMBL/GenBank/DDBJ whole genome shotgun (WGS) entry which is preliminary data.</text>
</comment>
<dbReference type="SUPFAM" id="SSF48403">
    <property type="entry name" value="Ankyrin repeat"/>
    <property type="match status" value="1"/>
</dbReference>
<dbReference type="PROSITE" id="PS50011">
    <property type="entry name" value="PROTEIN_KINASE_DOM"/>
    <property type="match status" value="1"/>
</dbReference>
<dbReference type="InterPro" id="IPR008271">
    <property type="entry name" value="Ser/Thr_kinase_AS"/>
</dbReference>
<protein>
    <recommendedName>
        <fullName evidence="2">non-specific serine/threonine protein kinase</fullName>
        <ecNumber evidence="2">2.7.11.1</ecNumber>
    </recommendedName>
    <alternativeName>
        <fullName evidence="9">Autophagy-related protein 1</fullName>
    </alternativeName>
</protein>
<dbReference type="GO" id="GO:0010506">
    <property type="term" value="P:regulation of autophagy"/>
    <property type="evidence" value="ECO:0007669"/>
    <property type="project" value="InterPro"/>
</dbReference>
<evidence type="ECO:0000313" key="16">
    <source>
        <dbReference type="Proteomes" id="UP001166286"/>
    </source>
</evidence>
<evidence type="ECO:0000313" key="15">
    <source>
        <dbReference type="EMBL" id="KAK0515644.1"/>
    </source>
</evidence>
<dbReference type="GO" id="GO:0034045">
    <property type="term" value="C:phagophore assembly site membrane"/>
    <property type="evidence" value="ECO:0007669"/>
    <property type="project" value="UniProtKB-SubCell"/>
</dbReference>
<dbReference type="InterPro" id="IPR000719">
    <property type="entry name" value="Prot_kinase_dom"/>
</dbReference>
<feature type="region of interest" description="Disordered" evidence="13">
    <location>
        <begin position="309"/>
        <end position="329"/>
    </location>
</feature>
<keyword evidence="4" id="KW-0808">Transferase</keyword>
<dbReference type="GO" id="GO:0000045">
    <property type="term" value="P:autophagosome assembly"/>
    <property type="evidence" value="ECO:0007669"/>
    <property type="project" value="TreeGrafter"/>
</dbReference>
<dbReference type="AlphaFoldDB" id="A0AA39R8H4"/>
<dbReference type="PANTHER" id="PTHR24348">
    <property type="entry name" value="SERINE/THREONINE-PROTEIN KINASE UNC-51-RELATED"/>
    <property type="match status" value="1"/>
</dbReference>
<evidence type="ECO:0000256" key="9">
    <source>
        <dbReference type="ARBA" id="ARBA00030237"/>
    </source>
</evidence>
<dbReference type="Proteomes" id="UP001166286">
    <property type="component" value="Unassembled WGS sequence"/>
</dbReference>
<evidence type="ECO:0000259" key="14">
    <source>
        <dbReference type="PROSITE" id="PS50011"/>
    </source>
</evidence>
<keyword evidence="6" id="KW-0418">Kinase</keyword>
<reference evidence="15" key="1">
    <citation type="submission" date="2023-03" db="EMBL/GenBank/DDBJ databases">
        <title>Complete genome of Cladonia borealis.</title>
        <authorList>
            <person name="Park H."/>
        </authorList>
    </citation>
    <scope>NUCLEOTIDE SEQUENCE</scope>
    <source>
        <strain evidence="15">ANT050790</strain>
    </source>
</reference>
<dbReference type="Gene3D" id="1.10.510.10">
    <property type="entry name" value="Transferase(Phosphotransferase) domain 1"/>
    <property type="match status" value="1"/>
</dbReference>
<keyword evidence="3" id="KW-0723">Serine/threonine-protein kinase</keyword>
<evidence type="ECO:0000256" key="12">
    <source>
        <dbReference type="PROSITE-ProRule" id="PRU00023"/>
    </source>
</evidence>
<dbReference type="EC" id="2.7.11.1" evidence="2"/>
<evidence type="ECO:0000256" key="11">
    <source>
        <dbReference type="ARBA" id="ARBA00048679"/>
    </source>
</evidence>
<dbReference type="GO" id="GO:0005829">
    <property type="term" value="C:cytosol"/>
    <property type="evidence" value="ECO:0007669"/>
    <property type="project" value="TreeGrafter"/>
</dbReference>
<dbReference type="GO" id="GO:0005776">
    <property type="term" value="C:autophagosome"/>
    <property type="evidence" value="ECO:0007669"/>
    <property type="project" value="TreeGrafter"/>
</dbReference>
<evidence type="ECO:0000256" key="6">
    <source>
        <dbReference type="ARBA" id="ARBA00022777"/>
    </source>
</evidence>
<comment type="catalytic activity">
    <reaction evidence="10">
        <text>L-threonyl-[protein] + ATP = O-phospho-L-threonyl-[protein] + ADP + H(+)</text>
        <dbReference type="Rhea" id="RHEA:46608"/>
        <dbReference type="Rhea" id="RHEA-COMP:11060"/>
        <dbReference type="Rhea" id="RHEA-COMP:11605"/>
        <dbReference type="ChEBI" id="CHEBI:15378"/>
        <dbReference type="ChEBI" id="CHEBI:30013"/>
        <dbReference type="ChEBI" id="CHEBI:30616"/>
        <dbReference type="ChEBI" id="CHEBI:61977"/>
        <dbReference type="ChEBI" id="CHEBI:456216"/>
        <dbReference type="EC" id="2.7.11.1"/>
    </reaction>
</comment>
<feature type="compositionally biased region" description="Low complexity" evidence="13">
    <location>
        <begin position="359"/>
        <end position="376"/>
    </location>
</feature>
<dbReference type="GO" id="GO:0005524">
    <property type="term" value="F:ATP binding"/>
    <property type="evidence" value="ECO:0007669"/>
    <property type="project" value="UniProtKB-KW"/>
</dbReference>
<dbReference type="PANTHER" id="PTHR24348:SF22">
    <property type="entry name" value="NON-SPECIFIC SERINE_THREONINE PROTEIN KINASE"/>
    <property type="match status" value="1"/>
</dbReference>
<evidence type="ECO:0000256" key="3">
    <source>
        <dbReference type="ARBA" id="ARBA00022527"/>
    </source>
</evidence>
<feature type="repeat" description="ANK" evidence="12">
    <location>
        <begin position="693"/>
        <end position="725"/>
    </location>
</feature>
<evidence type="ECO:0000256" key="8">
    <source>
        <dbReference type="ARBA" id="ARBA00023006"/>
    </source>
</evidence>
<dbReference type="GO" id="GO:0004674">
    <property type="term" value="F:protein serine/threonine kinase activity"/>
    <property type="evidence" value="ECO:0007669"/>
    <property type="project" value="UniProtKB-KW"/>
</dbReference>
<gene>
    <name evidence="15" type="ORF">JMJ35_001678</name>
</gene>
<dbReference type="Pfam" id="PF12796">
    <property type="entry name" value="Ank_2"/>
    <property type="match status" value="1"/>
</dbReference>
<evidence type="ECO:0000256" key="5">
    <source>
        <dbReference type="ARBA" id="ARBA00022741"/>
    </source>
</evidence>
<evidence type="ECO:0000256" key="1">
    <source>
        <dbReference type="ARBA" id="ARBA00004623"/>
    </source>
</evidence>
<feature type="repeat" description="ANK" evidence="12">
    <location>
        <begin position="726"/>
        <end position="758"/>
    </location>
</feature>
<proteinExistence type="predicted"/>
<comment type="subcellular location">
    <subcellularLocation>
        <location evidence="1">Preautophagosomal structure membrane</location>
        <topology evidence="1">Peripheral membrane protein</topology>
    </subcellularLocation>
</comment>
<comment type="catalytic activity">
    <reaction evidence="11">
        <text>L-seryl-[protein] + ATP = O-phospho-L-seryl-[protein] + ADP + H(+)</text>
        <dbReference type="Rhea" id="RHEA:17989"/>
        <dbReference type="Rhea" id="RHEA-COMP:9863"/>
        <dbReference type="Rhea" id="RHEA-COMP:11604"/>
        <dbReference type="ChEBI" id="CHEBI:15378"/>
        <dbReference type="ChEBI" id="CHEBI:29999"/>
        <dbReference type="ChEBI" id="CHEBI:30616"/>
        <dbReference type="ChEBI" id="CHEBI:83421"/>
        <dbReference type="ChEBI" id="CHEBI:456216"/>
        <dbReference type="EC" id="2.7.11.1"/>
    </reaction>
</comment>
<evidence type="ECO:0000256" key="13">
    <source>
        <dbReference type="SAM" id="MobiDB-lite"/>
    </source>
</evidence>
<keyword evidence="8" id="KW-0072">Autophagy</keyword>
<dbReference type="PROSITE" id="PS50088">
    <property type="entry name" value="ANK_REPEAT"/>
    <property type="match status" value="3"/>
</dbReference>
<dbReference type="SUPFAM" id="SSF56112">
    <property type="entry name" value="Protein kinase-like (PK-like)"/>
    <property type="match status" value="1"/>
</dbReference>
<keyword evidence="12" id="KW-0040">ANK repeat</keyword>
<dbReference type="InterPro" id="IPR002110">
    <property type="entry name" value="Ankyrin_rpt"/>
</dbReference>
<evidence type="ECO:0000256" key="2">
    <source>
        <dbReference type="ARBA" id="ARBA00012513"/>
    </source>
</evidence>
<keyword evidence="16" id="KW-1185">Reference proteome</keyword>
<feature type="region of interest" description="Disordered" evidence="13">
    <location>
        <begin position="350"/>
        <end position="376"/>
    </location>
</feature>
<accession>A0AA39R8H4</accession>
<dbReference type="Pfam" id="PF00069">
    <property type="entry name" value="Pkinase"/>
    <property type="match status" value="1"/>
</dbReference>
<dbReference type="InterPro" id="IPR045269">
    <property type="entry name" value="Atg1-like"/>
</dbReference>
<organism evidence="15 16">
    <name type="scientific">Cladonia borealis</name>
    <dbReference type="NCBI Taxonomy" id="184061"/>
    <lineage>
        <taxon>Eukaryota</taxon>
        <taxon>Fungi</taxon>
        <taxon>Dikarya</taxon>
        <taxon>Ascomycota</taxon>
        <taxon>Pezizomycotina</taxon>
        <taxon>Lecanoromycetes</taxon>
        <taxon>OSLEUM clade</taxon>
        <taxon>Lecanoromycetidae</taxon>
        <taxon>Lecanorales</taxon>
        <taxon>Lecanorineae</taxon>
        <taxon>Cladoniaceae</taxon>
        <taxon>Cladonia</taxon>
    </lineage>
</organism>
<dbReference type="PROSITE" id="PS00108">
    <property type="entry name" value="PROTEIN_KINASE_ST"/>
    <property type="match status" value="1"/>
</dbReference>
<evidence type="ECO:0000256" key="7">
    <source>
        <dbReference type="ARBA" id="ARBA00022840"/>
    </source>
</evidence>
<feature type="repeat" description="ANK" evidence="12">
    <location>
        <begin position="656"/>
        <end position="688"/>
    </location>
</feature>